<dbReference type="PANTHER" id="PTHR36302:SF1">
    <property type="entry name" value="COPPER CHAPERONE PCU(A)C"/>
    <property type="match status" value="1"/>
</dbReference>
<dbReference type="InterPro" id="IPR036182">
    <property type="entry name" value="PCuAC_sf"/>
</dbReference>
<dbReference type="Gene3D" id="2.60.40.1890">
    <property type="entry name" value="PCu(A)C copper chaperone"/>
    <property type="match status" value="1"/>
</dbReference>
<organism evidence="1">
    <name type="scientific">Thermus caliditerrae</name>
    <dbReference type="NCBI Taxonomy" id="1330700"/>
    <lineage>
        <taxon>Bacteria</taxon>
        <taxon>Thermotogati</taxon>
        <taxon>Deinococcota</taxon>
        <taxon>Deinococci</taxon>
        <taxon>Thermales</taxon>
        <taxon>Thermaceae</taxon>
        <taxon>Thermus</taxon>
    </lineage>
</organism>
<dbReference type="PANTHER" id="PTHR36302">
    <property type="entry name" value="BLR7088 PROTEIN"/>
    <property type="match status" value="1"/>
</dbReference>
<dbReference type="InterPro" id="IPR007410">
    <property type="entry name" value="LpqE-like"/>
</dbReference>
<dbReference type="EMBL" id="DRXE01000140">
    <property type="protein sequence ID" value="HHM67797.1"/>
    <property type="molecule type" value="Genomic_DNA"/>
</dbReference>
<dbReference type="Pfam" id="PF04314">
    <property type="entry name" value="PCuAC"/>
    <property type="match status" value="1"/>
</dbReference>
<dbReference type="InterPro" id="IPR058248">
    <property type="entry name" value="Lxx211020-like"/>
</dbReference>
<dbReference type="SUPFAM" id="SSF110087">
    <property type="entry name" value="DR1885-like metal-binding protein"/>
    <property type="match status" value="1"/>
</dbReference>
<dbReference type="AlphaFoldDB" id="A0A7C5REB6"/>
<proteinExistence type="predicted"/>
<protein>
    <submittedName>
        <fullName evidence="1">Copper chaperone PCu(A)C</fullName>
    </submittedName>
</protein>
<comment type="caution">
    <text evidence="1">The sequence shown here is derived from an EMBL/GenBank/DDBJ whole genome shotgun (WGS) entry which is preliminary data.</text>
</comment>
<sequence>MRRWMALPFLLGLALAQEVRLVEGWVRYPASLAVTAAYLTLENPGERPLRLLGAEAAWAERVELHGTFHQEKDGKMVMGMRPVDFAEVPPKGRLVLKPGGYHLMLFNLKRPLKLGEKVELVLKFQNGTQLKVLLPVEAR</sequence>
<gene>
    <name evidence="1" type="ORF">ENM28_03615</name>
</gene>
<name>A0A7C5REB6_9DEIN</name>
<evidence type="ECO:0000313" key="1">
    <source>
        <dbReference type="EMBL" id="HHM67797.1"/>
    </source>
</evidence>
<accession>A0A7C5REB6</accession>
<reference evidence="1" key="1">
    <citation type="journal article" date="2020" name="mSystems">
        <title>Genome- and Community-Level Interaction Insights into Carbon Utilization and Element Cycling Functions of Hydrothermarchaeota in Hydrothermal Sediment.</title>
        <authorList>
            <person name="Zhou Z."/>
            <person name="Liu Y."/>
            <person name="Xu W."/>
            <person name="Pan J."/>
            <person name="Luo Z.H."/>
            <person name="Li M."/>
        </authorList>
    </citation>
    <scope>NUCLEOTIDE SEQUENCE [LARGE SCALE GENOMIC DNA]</scope>
    <source>
        <strain evidence="1">SpSt-1071</strain>
    </source>
</reference>